<dbReference type="PRINTS" id="PR00032">
    <property type="entry name" value="HTHARAC"/>
</dbReference>
<dbReference type="SUPFAM" id="SSF51215">
    <property type="entry name" value="Regulatory protein AraC"/>
    <property type="match status" value="1"/>
</dbReference>
<keyword evidence="1" id="KW-0805">Transcription regulation</keyword>
<accession>A0A1S9N2S6</accession>
<dbReference type="Proteomes" id="UP000190959">
    <property type="component" value="Unassembled WGS sequence"/>
</dbReference>
<comment type="caution">
    <text evidence="5">The sequence shown here is derived from an EMBL/GenBank/DDBJ whole genome shotgun (WGS) entry which is preliminary data.</text>
</comment>
<reference evidence="5 6" key="1">
    <citation type="submission" date="2017-02" db="EMBL/GenBank/DDBJ databases">
        <title>Genome sequence of Clostridium beijerinckii Br21.</title>
        <authorList>
            <person name="Fonseca B.C."/>
            <person name="Guazzaroni M.E."/>
            <person name="Riano-Pachon D.M."/>
            <person name="Reginatto V."/>
        </authorList>
    </citation>
    <scope>NUCLEOTIDE SEQUENCE [LARGE SCALE GENOMIC DNA]</scope>
    <source>
        <strain evidence="5 6">Br21</strain>
    </source>
</reference>
<keyword evidence="2" id="KW-0238">DNA-binding</keyword>
<dbReference type="PANTHER" id="PTHR43280:SF2">
    <property type="entry name" value="HTH-TYPE TRANSCRIPTIONAL REGULATOR EXSA"/>
    <property type="match status" value="1"/>
</dbReference>
<organism evidence="5 6">
    <name type="scientific">Clostridium beijerinckii</name>
    <name type="common">Clostridium MP</name>
    <dbReference type="NCBI Taxonomy" id="1520"/>
    <lineage>
        <taxon>Bacteria</taxon>
        <taxon>Bacillati</taxon>
        <taxon>Bacillota</taxon>
        <taxon>Clostridia</taxon>
        <taxon>Eubacteriales</taxon>
        <taxon>Clostridiaceae</taxon>
        <taxon>Clostridium</taxon>
    </lineage>
</organism>
<evidence type="ECO:0000259" key="4">
    <source>
        <dbReference type="PROSITE" id="PS01124"/>
    </source>
</evidence>
<proteinExistence type="predicted"/>
<evidence type="ECO:0000313" key="5">
    <source>
        <dbReference type="EMBL" id="OOP71653.1"/>
    </source>
</evidence>
<evidence type="ECO:0000313" key="6">
    <source>
        <dbReference type="Proteomes" id="UP000190959"/>
    </source>
</evidence>
<dbReference type="InterPro" id="IPR009057">
    <property type="entry name" value="Homeodomain-like_sf"/>
</dbReference>
<dbReference type="InterPro" id="IPR020449">
    <property type="entry name" value="Tscrpt_reg_AraC-type_HTH"/>
</dbReference>
<evidence type="ECO:0000256" key="3">
    <source>
        <dbReference type="ARBA" id="ARBA00023163"/>
    </source>
</evidence>
<feature type="domain" description="HTH araC/xylS-type" evidence="4">
    <location>
        <begin position="178"/>
        <end position="275"/>
    </location>
</feature>
<dbReference type="Pfam" id="PF12833">
    <property type="entry name" value="HTH_18"/>
    <property type="match status" value="1"/>
</dbReference>
<dbReference type="SUPFAM" id="SSF46689">
    <property type="entry name" value="Homeodomain-like"/>
    <property type="match status" value="2"/>
</dbReference>
<dbReference type="InterPro" id="IPR018062">
    <property type="entry name" value="HTH_AraC-typ_CS"/>
</dbReference>
<dbReference type="SMART" id="SM00342">
    <property type="entry name" value="HTH_ARAC"/>
    <property type="match status" value="1"/>
</dbReference>
<name>A0A1S9N2S6_CLOBE</name>
<protein>
    <submittedName>
        <fullName evidence="5">AraC family transcriptional regulator</fullName>
    </submittedName>
</protein>
<dbReference type="PROSITE" id="PS01124">
    <property type="entry name" value="HTH_ARAC_FAMILY_2"/>
    <property type="match status" value="1"/>
</dbReference>
<dbReference type="InterPro" id="IPR018060">
    <property type="entry name" value="HTH_AraC"/>
</dbReference>
<evidence type="ECO:0000256" key="1">
    <source>
        <dbReference type="ARBA" id="ARBA00023015"/>
    </source>
</evidence>
<dbReference type="Gene3D" id="1.10.10.60">
    <property type="entry name" value="Homeodomain-like"/>
    <property type="match status" value="2"/>
</dbReference>
<dbReference type="GO" id="GO:0003700">
    <property type="term" value="F:DNA-binding transcription factor activity"/>
    <property type="evidence" value="ECO:0007669"/>
    <property type="project" value="InterPro"/>
</dbReference>
<keyword evidence="3" id="KW-0804">Transcription</keyword>
<dbReference type="EMBL" id="MWMH01000007">
    <property type="protein sequence ID" value="OOP71653.1"/>
    <property type="molecule type" value="Genomic_DNA"/>
</dbReference>
<dbReference type="InterPro" id="IPR037923">
    <property type="entry name" value="HTH-like"/>
</dbReference>
<gene>
    <name evidence="5" type="ORF">CBEIBR21_18725</name>
</gene>
<dbReference type="GO" id="GO:0043565">
    <property type="term" value="F:sequence-specific DNA binding"/>
    <property type="evidence" value="ECO:0007669"/>
    <property type="project" value="InterPro"/>
</dbReference>
<sequence>MNLFKIEDFENIFTQITYVANRECTPNWQFKGSPIYDKHNIILVYDGEAVLTCNNDEFKVAKGSLVYYRPGDSRKGYTFPDNLMKCYTIDFLYTLPYFNGDSWELRNAELPFSSINKIEDKFLFSHLLDLFSKFTRTWLFEKHNRVIKGRSIFSEILSLLLQRNFENDFNYDNIRKVEKVISYMTDHFTDKLTLNDLSLAINISPSYLENIFKNVTGKSPISYLIDIRIRKSKDLLKDGHTVSDVSYLVGFNDIFYFSKCFKKYVGVSPSQYKSINISSME</sequence>
<dbReference type="PANTHER" id="PTHR43280">
    <property type="entry name" value="ARAC-FAMILY TRANSCRIPTIONAL REGULATOR"/>
    <property type="match status" value="1"/>
</dbReference>
<evidence type="ECO:0000256" key="2">
    <source>
        <dbReference type="ARBA" id="ARBA00023125"/>
    </source>
</evidence>
<dbReference type="AlphaFoldDB" id="A0A1S9N2S6"/>
<dbReference type="PROSITE" id="PS00041">
    <property type="entry name" value="HTH_ARAC_FAMILY_1"/>
    <property type="match status" value="1"/>
</dbReference>